<keyword evidence="1" id="KW-1133">Transmembrane helix</keyword>
<proteinExistence type="predicted"/>
<comment type="caution">
    <text evidence="2">The sequence shown here is derived from an EMBL/GenBank/DDBJ whole genome shotgun (WGS) entry which is preliminary data.</text>
</comment>
<organism evidence="2 3">
    <name type="scientific">Protofrankia coriariae</name>
    <dbReference type="NCBI Taxonomy" id="1562887"/>
    <lineage>
        <taxon>Bacteria</taxon>
        <taxon>Bacillati</taxon>
        <taxon>Actinomycetota</taxon>
        <taxon>Actinomycetes</taxon>
        <taxon>Frankiales</taxon>
        <taxon>Frankiaceae</taxon>
        <taxon>Protofrankia</taxon>
    </lineage>
</organism>
<name>A0ABR5EZZ0_9ACTN</name>
<evidence type="ECO:0000313" key="2">
    <source>
        <dbReference type="EMBL" id="KLL10043.1"/>
    </source>
</evidence>
<keyword evidence="1" id="KW-0812">Transmembrane</keyword>
<reference evidence="2 3" key="1">
    <citation type="submission" date="2014-12" db="EMBL/GenBank/DDBJ databases">
        <title>Frankia sp. BMG5.1 draft genome.</title>
        <authorList>
            <person name="Gtari M."/>
            <person name="Ghodhbane-Gtari F."/>
            <person name="Nouioui I."/>
            <person name="Ktari A."/>
            <person name="Hezbri K."/>
            <person name="Mimouni W."/>
            <person name="Sbissi I."/>
            <person name="Ayari A."/>
            <person name="Yamanaka T."/>
            <person name="Normand P."/>
            <person name="Tisa L.S."/>
            <person name="Boudabous A."/>
        </authorList>
    </citation>
    <scope>NUCLEOTIDE SEQUENCE [LARGE SCALE GENOMIC DNA]</scope>
    <source>
        <strain evidence="2 3">BMG5.1</strain>
    </source>
</reference>
<dbReference type="EMBL" id="JWIO01000045">
    <property type="protein sequence ID" value="KLL10043.1"/>
    <property type="molecule type" value="Genomic_DNA"/>
</dbReference>
<evidence type="ECO:0000313" key="3">
    <source>
        <dbReference type="Proteomes" id="UP000035425"/>
    </source>
</evidence>
<accession>A0ABR5EZZ0</accession>
<protein>
    <submittedName>
        <fullName evidence="2">Uncharacterized protein</fullName>
    </submittedName>
</protein>
<keyword evidence="1" id="KW-0472">Membrane</keyword>
<keyword evidence="3" id="KW-1185">Reference proteome</keyword>
<feature type="transmembrane region" description="Helical" evidence="1">
    <location>
        <begin position="20"/>
        <end position="46"/>
    </location>
</feature>
<gene>
    <name evidence="2" type="ORF">FrCorBMG51_20580</name>
</gene>
<dbReference type="Proteomes" id="UP000035425">
    <property type="component" value="Unassembled WGS sequence"/>
</dbReference>
<sequence>MPAAAVLAAGWFDHEPWLEWLTVPVGVLAAVVAATAVVAVFAVAVASAGVSGAGTGRAVGRCSVSRLWPVGMAPRGPIMSSVAMLFAGIITHDSMLWCRPQ</sequence>
<evidence type="ECO:0000256" key="1">
    <source>
        <dbReference type="SAM" id="Phobius"/>
    </source>
</evidence>